<feature type="compositionally biased region" description="Basic residues" evidence="1">
    <location>
        <begin position="340"/>
        <end position="349"/>
    </location>
</feature>
<feature type="region of interest" description="Disordered" evidence="1">
    <location>
        <begin position="229"/>
        <end position="495"/>
    </location>
</feature>
<dbReference type="Proteomes" id="UP000008744">
    <property type="component" value="Unassembled WGS sequence"/>
</dbReference>
<dbReference type="InterPro" id="IPR050656">
    <property type="entry name" value="PINX1"/>
</dbReference>
<dbReference type="GO" id="GO:0003676">
    <property type="term" value="F:nucleic acid binding"/>
    <property type="evidence" value="ECO:0007669"/>
    <property type="project" value="InterPro"/>
</dbReference>
<dbReference type="HOGENOM" id="CLU_031754_0_0_1"/>
<dbReference type="KEGG" id="dpe:6592555"/>
<gene>
    <name evidence="3" type="primary">Dper\GL17437</name>
    <name evidence="3" type="ORF">Dper_GL17437</name>
</gene>
<keyword evidence="4" id="KW-1185">Reference proteome</keyword>
<evidence type="ECO:0000313" key="4">
    <source>
        <dbReference type="Proteomes" id="UP000008744"/>
    </source>
</evidence>
<dbReference type="PhylomeDB" id="B4GH02"/>
<accession>B4GH02</accession>
<dbReference type="SMART" id="SM00443">
    <property type="entry name" value="G_patch"/>
    <property type="match status" value="1"/>
</dbReference>
<evidence type="ECO:0000313" key="3">
    <source>
        <dbReference type="EMBL" id="EDW35772.1"/>
    </source>
</evidence>
<dbReference type="GO" id="GO:0010521">
    <property type="term" value="F:telomerase inhibitor activity"/>
    <property type="evidence" value="ECO:0007669"/>
    <property type="project" value="TreeGrafter"/>
</dbReference>
<dbReference type="EMBL" id="CH479183">
    <property type="protein sequence ID" value="EDW35772.1"/>
    <property type="molecule type" value="Genomic_DNA"/>
</dbReference>
<sequence>MAMLAEPRRRKRYNLCPRGKALYEDDARFGTKMLEKMGWSKGKGLGANEDGQRDFVRVRLKNDAEGLGFEARDDQWTVHEEGFSGLLKSLNGGTDETNGTNGAASASEDEARPMGFGFKAAEPEEPPKKKLKERISGISLEEASKASKARVHYKKFTRGKDLSQYSEKDLANIFGKKATEEIDAPVKIELTQVEEKEINPNFSGVTTVATGLSVHDYFKQKLEAMKNKIKNGSGNTLTQSPGTDEEVQTESAQSEPIKKKKKKNKERTAKVPAEEEENVEPKQKKKKSKRASDQQVEQSDTTAEDKPVEVVSLDETSSKTKKKSKETKETIANVLEESLKKKKKSRKDKKVAETKEDAESEAATAVPDDSENTSPSKSKKKKRSKETVDSLSEPVGEETNKASGNTPEDKNESPEAPLKKKKKSKKVVEEEEQSVTPVLDKAEKSSKKKNKLGRDVPEDSAPAADTGKKHKDSVSAEPKSSGDKSDQSADEDQHEELLSLDEIKEKIKSFNIYTISQFCADKFQMFDMNAFRESSLAEITGYGCSANMELRVEEMKNDDKRIMDLWKNESYASYKKSDRFTNTRYPNQVKRTTLRAVKKRFAFQAI</sequence>
<dbReference type="PANTHER" id="PTHR23149:SF27">
    <property type="entry name" value="PIN2_TERF1-INTERACTING TELOMERASE INHIBITOR 1"/>
    <property type="match status" value="1"/>
</dbReference>
<proteinExistence type="predicted"/>
<protein>
    <submittedName>
        <fullName evidence="3">GL17437</fullName>
    </submittedName>
</protein>
<evidence type="ECO:0000259" key="2">
    <source>
        <dbReference type="PROSITE" id="PS50174"/>
    </source>
</evidence>
<feature type="domain" description="G-patch" evidence="2">
    <location>
        <begin position="26"/>
        <end position="72"/>
    </location>
</feature>
<dbReference type="GO" id="GO:0005730">
    <property type="term" value="C:nucleolus"/>
    <property type="evidence" value="ECO:0007669"/>
    <property type="project" value="TreeGrafter"/>
</dbReference>
<dbReference type="PANTHER" id="PTHR23149">
    <property type="entry name" value="G PATCH DOMAIN CONTAINING PROTEIN"/>
    <property type="match status" value="1"/>
</dbReference>
<dbReference type="OMA" id="SKFCADQ"/>
<reference evidence="3 4" key="1">
    <citation type="journal article" date="2007" name="Nature">
        <title>Evolution of genes and genomes on the Drosophila phylogeny.</title>
        <authorList>
            <consortium name="Drosophila 12 Genomes Consortium"/>
            <person name="Clark A.G."/>
            <person name="Eisen M.B."/>
            <person name="Smith D.R."/>
            <person name="Bergman C.M."/>
            <person name="Oliver B."/>
            <person name="Markow T.A."/>
            <person name="Kaufman T.C."/>
            <person name="Kellis M."/>
            <person name="Gelbart W."/>
            <person name="Iyer V.N."/>
            <person name="Pollard D.A."/>
            <person name="Sackton T.B."/>
            <person name="Larracuente A.M."/>
            <person name="Singh N.D."/>
            <person name="Abad J.P."/>
            <person name="Abt D.N."/>
            <person name="Adryan B."/>
            <person name="Aguade M."/>
            <person name="Akashi H."/>
            <person name="Anderson W.W."/>
            <person name="Aquadro C.F."/>
            <person name="Ardell D.H."/>
            <person name="Arguello R."/>
            <person name="Artieri C.G."/>
            <person name="Barbash D.A."/>
            <person name="Barker D."/>
            <person name="Barsanti P."/>
            <person name="Batterham P."/>
            <person name="Batzoglou S."/>
            <person name="Begun D."/>
            <person name="Bhutkar A."/>
            <person name="Blanco E."/>
            <person name="Bosak S.A."/>
            <person name="Bradley R.K."/>
            <person name="Brand A.D."/>
            <person name="Brent M.R."/>
            <person name="Brooks A.N."/>
            <person name="Brown R.H."/>
            <person name="Butlin R.K."/>
            <person name="Caggese C."/>
            <person name="Calvi B.R."/>
            <person name="Bernardo de Carvalho A."/>
            <person name="Caspi A."/>
            <person name="Castrezana S."/>
            <person name="Celniker S.E."/>
            <person name="Chang J.L."/>
            <person name="Chapple C."/>
            <person name="Chatterji S."/>
            <person name="Chinwalla A."/>
            <person name="Civetta A."/>
            <person name="Clifton S.W."/>
            <person name="Comeron J.M."/>
            <person name="Costello J.C."/>
            <person name="Coyne J.A."/>
            <person name="Daub J."/>
            <person name="David R.G."/>
            <person name="Delcher A.L."/>
            <person name="Delehaunty K."/>
            <person name="Do C.B."/>
            <person name="Ebling H."/>
            <person name="Edwards K."/>
            <person name="Eickbush T."/>
            <person name="Evans J.D."/>
            <person name="Filipski A."/>
            <person name="Findeiss S."/>
            <person name="Freyhult E."/>
            <person name="Fulton L."/>
            <person name="Fulton R."/>
            <person name="Garcia A.C."/>
            <person name="Gardiner A."/>
            <person name="Garfield D.A."/>
            <person name="Garvin B.E."/>
            <person name="Gibson G."/>
            <person name="Gilbert D."/>
            <person name="Gnerre S."/>
            <person name="Godfrey J."/>
            <person name="Good R."/>
            <person name="Gotea V."/>
            <person name="Gravely B."/>
            <person name="Greenberg A.J."/>
            <person name="Griffiths-Jones S."/>
            <person name="Gross S."/>
            <person name="Guigo R."/>
            <person name="Gustafson E.A."/>
            <person name="Haerty W."/>
            <person name="Hahn M.W."/>
            <person name="Halligan D.L."/>
            <person name="Halpern A.L."/>
            <person name="Halter G.M."/>
            <person name="Han M.V."/>
            <person name="Heger A."/>
            <person name="Hillier L."/>
            <person name="Hinrichs A.S."/>
            <person name="Holmes I."/>
            <person name="Hoskins R.A."/>
            <person name="Hubisz M.J."/>
            <person name="Hultmark D."/>
            <person name="Huntley M.A."/>
            <person name="Jaffe D.B."/>
            <person name="Jagadeeshan S."/>
            <person name="Jeck W.R."/>
            <person name="Johnson J."/>
            <person name="Jones C.D."/>
            <person name="Jordan W.C."/>
            <person name="Karpen G.H."/>
            <person name="Kataoka E."/>
            <person name="Keightley P.D."/>
            <person name="Kheradpour P."/>
            <person name="Kirkness E.F."/>
            <person name="Koerich L.B."/>
            <person name="Kristiansen K."/>
            <person name="Kudrna D."/>
            <person name="Kulathinal R.J."/>
            <person name="Kumar S."/>
            <person name="Kwok R."/>
            <person name="Lander E."/>
            <person name="Langley C.H."/>
            <person name="Lapoint R."/>
            <person name="Lazzaro B.P."/>
            <person name="Lee S.J."/>
            <person name="Levesque L."/>
            <person name="Li R."/>
            <person name="Lin C.F."/>
            <person name="Lin M.F."/>
            <person name="Lindblad-Toh K."/>
            <person name="Llopart A."/>
            <person name="Long M."/>
            <person name="Low L."/>
            <person name="Lozovsky E."/>
            <person name="Lu J."/>
            <person name="Luo M."/>
            <person name="Machado C.A."/>
            <person name="Makalowski W."/>
            <person name="Marzo M."/>
            <person name="Matsuda M."/>
            <person name="Matzkin L."/>
            <person name="McAllister B."/>
            <person name="McBride C.S."/>
            <person name="McKernan B."/>
            <person name="McKernan K."/>
            <person name="Mendez-Lago M."/>
            <person name="Minx P."/>
            <person name="Mollenhauer M.U."/>
            <person name="Montooth K."/>
            <person name="Mount S.M."/>
            <person name="Mu X."/>
            <person name="Myers E."/>
            <person name="Negre B."/>
            <person name="Newfeld S."/>
            <person name="Nielsen R."/>
            <person name="Noor M.A."/>
            <person name="O'Grady P."/>
            <person name="Pachter L."/>
            <person name="Papaceit M."/>
            <person name="Parisi M.J."/>
            <person name="Parisi M."/>
            <person name="Parts L."/>
            <person name="Pedersen J.S."/>
            <person name="Pesole G."/>
            <person name="Phillippy A.M."/>
            <person name="Ponting C.P."/>
            <person name="Pop M."/>
            <person name="Porcelli D."/>
            <person name="Powell J.R."/>
            <person name="Prohaska S."/>
            <person name="Pruitt K."/>
            <person name="Puig M."/>
            <person name="Quesneville H."/>
            <person name="Ram K.R."/>
            <person name="Rand D."/>
            <person name="Rasmussen M.D."/>
            <person name="Reed L.K."/>
            <person name="Reenan R."/>
            <person name="Reily A."/>
            <person name="Remington K.A."/>
            <person name="Rieger T.T."/>
            <person name="Ritchie M.G."/>
            <person name="Robin C."/>
            <person name="Rogers Y.H."/>
            <person name="Rohde C."/>
            <person name="Rozas J."/>
            <person name="Rubenfield M.J."/>
            <person name="Ruiz A."/>
            <person name="Russo S."/>
            <person name="Salzberg S.L."/>
            <person name="Sanchez-Gracia A."/>
            <person name="Saranga D.J."/>
            <person name="Sato H."/>
            <person name="Schaeffer S.W."/>
            <person name="Schatz M.C."/>
            <person name="Schlenke T."/>
            <person name="Schwartz R."/>
            <person name="Segarra C."/>
            <person name="Singh R.S."/>
            <person name="Sirot L."/>
            <person name="Sirota M."/>
            <person name="Sisneros N.B."/>
            <person name="Smith C.D."/>
            <person name="Smith T.F."/>
            <person name="Spieth J."/>
            <person name="Stage D.E."/>
            <person name="Stark A."/>
            <person name="Stephan W."/>
            <person name="Strausberg R.L."/>
            <person name="Strempel S."/>
            <person name="Sturgill D."/>
            <person name="Sutton G."/>
            <person name="Sutton G.G."/>
            <person name="Tao W."/>
            <person name="Teichmann S."/>
            <person name="Tobari Y.N."/>
            <person name="Tomimura Y."/>
            <person name="Tsolas J.M."/>
            <person name="Valente V.L."/>
            <person name="Venter E."/>
            <person name="Venter J.C."/>
            <person name="Vicario S."/>
            <person name="Vieira F.G."/>
            <person name="Vilella A.J."/>
            <person name="Villasante A."/>
            <person name="Walenz B."/>
            <person name="Wang J."/>
            <person name="Wasserman M."/>
            <person name="Watts T."/>
            <person name="Wilson D."/>
            <person name="Wilson R.K."/>
            <person name="Wing R.A."/>
            <person name="Wolfner M.F."/>
            <person name="Wong A."/>
            <person name="Wong G.K."/>
            <person name="Wu C.I."/>
            <person name="Wu G."/>
            <person name="Yamamoto D."/>
            <person name="Yang H.P."/>
            <person name="Yang S.P."/>
            <person name="Yorke J.A."/>
            <person name="Yoshida K."/>
            <person name="Zdobnov E."/>
            <person name="Zhang P."/>
            <person name="Zhang Y."/>
            <person name="Zimin A.V."/>
            <person name="Baldwin J."/>
            <person name="Abdouelleil A."/>
            <person name="Abdulkadir J."/>
            <person name="Abebe A."/>
            <person name="Abera B."/>
            <person name="Abreu J."/>
            <person name="Acer S.C."/>
            <person name="Aftuck L."/>
            <person name="Alexander A."/>
            <person name="An P."/>
            <person name="Anderson E."/>
            <person name="Anderson S."/>
            <person name="Arachi H."/>
            <person name="Azer M."/>
            <person name="Bachantsang P."/>
            <person name="Barry A."/>
            <person name="Bayul T."/>
            <person name="Berlin A."/>
            <person name="Bessette D."/>
            <person name="Bloom T."/>
            <person name="Blye J."/>
            <person name="Boguslavskiy L."/>
            <person name="Bonnet C."/>
            <person name="Boukhgalter B."/>
            <person name="Bourzgui I."/>
            <person name="Brown A."/>
            <person name="Cahill P."/>
            <person name="Channer S."/>
            <person name="Cheshatsang Y."/>
            <person name="Chuda L."/>
            <person name="Citroen M."/>
            <person name="Collymore A."/>
            <person name="Cooke P."/>
            <person name="Costello M."/>
            <person name="D'Aco K."/>
            <person name="Daza R."/>
            <person name="De Haan G."/>
            <person name="DeGray S."/>
            <person name="DeMaso C."/>
            <person name="Dhargay N."/>
            <person name="Dooley K."/>
            <person name="Dooley E."/>
            <person name="Doricent M."/>
            <person name="Dorje P."/>
            <person name="Dorjee K."/>
            <person name="Dupes A."/>
            <person name="Elong R."/>
            <person name="Falk J."/>
            <person name="Farina A."/>
            <person name="Faro S."/>
            <person name="Ferguson D."/>
            <person name="Fisher S."/>
            <person name="Foley C.D."/>
            <person name="Franke A."/>
            <person name="Friedrich D."/>
            <person name="Gadbois L."/>
            <person name="Gearin G."/>
            <person name="Gearin C.R."/>
            <person name="Giannoukos G."/>
            <person name="Goode T."/>
            <person name="Graham J."/>
            <person name="Grandbois E."/>
            <person name="Grewal S."/>
            <person name="Gyaltsen K."/>
            <person name="Hafez N."/>
            <person name="Hagos B."/>
            <person name="Hall J."/>
            <person name="Henson C."/>
            <person name="Hollinger A."/>
            <person name="Honan T."/>
            <person name="Huard M.D."/>
            <person name="Hughes L."/>
            <person name="Hurhula B."/>
            <person name="Husby M.E."/>
            <person name="Kamat A."/>
            <person name="Kanga B."/>
            <person name="Kashin S."/>
            <person name="Khazanovich D."/>
            <person name="Kisner P."/>
            <person name="Lance K."/>
            <person name="Lara M."/>
            <person name="Lee W."/>
            <person name="Lennon N."/>
            <person name="Letendre F."/>
            <person name="LeVine R."/>
            <person name="Lipovsky A."/>
            <person name="Liu X."/>
            <person name="Liu J."/>
            <person name="Liu S."/>
            <person name="Lokyitsang T."/>
            <person name="Lokyitsang Y."/>
            <person name="Lubonja R."/>
            <person name="Lui A."/>
            <person name="MacDonald P."/>
            <person name="Magnisalis V."/>
            <person name="Maru K."/>
            <person name="Matthews C."/>
            <person name="McCusker W."/>
            <person name="McDonough S."/>
            <person name="Mehta T."/>
            <person name="Meldrim J."/>
            <person name="Meneus L."/>
            <person name="Mihai O."/>
            <person name="Mihalev A."/>
            <person name="Mihova T."/>
            <person name="Mittelman R."/>
            <person name="Mlenga V."/>
            <person name="Montmayeur A."/>
            <person name="Mulrain L."/>
            <person name="Navidi A."/>
            <person name="Naylor J."/>
            <person name="Negash T."/>
            <person name="Nguyen T."/>
            <person name="Nguyen N."/>
            <person name="Nicol R."/>
            <person name="Norbu C."/>
            <person name="Norbu N."/>
            <person name="Novod N."/>
            <person name="O'Neill B."/>
            <person name="Osman S."/>
            <person name="Markiewicz E."/>
            <person name="Oyono O.L."/>
            <person name="Patti C."/>
            <person name="Phunkhang P."/>
            <person name="Pierre F."/>
            <person name="Priest M."/>
            <person name="Raghuraman S."/>
            <person name="Rege F."/>
            <person name="Reyes R."/>
            <person name="Rise C."/>
            <person name="Rogov P."/>
            <person name="Ross K."/>
            <person name="Ryan E."/>
            <person name="Settipalli S."/>
            <person name="Shea T."/>
            <person name="Sherpa N."/>
            <person name="Shi L."/>
            <person name="Shih D."/>
            <person name="Sparrow T."/>
            <person name="Spaulding J."/>
            <person name="Stalker J."/>
            <person name="Stange-Thomann N."/>
            <person name="Stavropoulos S."/>
            <person name="Stone C."/>
            <person name="Strader C."/>
            <person name="Tesfaye S."/>
            <person name="Thomson T."/>
            <person name="Thoulutsang Y."/>
            <person name="Thoulutsang D."/>
            <person name="Topham K."/>
            <person name="Topping I."/>
            <person name="Tsamla T."/>
            <person name="Vassiliev H."/>
            <person name="Vo A."/>
            <person name="Wangchuk T."/>
            <person name="Wangdi T."/>
            <person name="Weiand M."/>
            <person name="Wilkinson J."/>
            <person name="Wilson A."/>
            <person name="Yadav S."/>
            <person name="Young G."/>
            <person name="Yu Q."/>
            <person name="Zembek L."/>
            <person name="Zhong D."/>
            <person name="Zimmer A."/>
            <person name="Zwirko Z."/>
            <person name="Jaffe D.B."/>
            <person name="Alvarez P."/>
            <person name="Brockman W."/>
            <person name="Butler J."/>
            <person name="Chin C."/>
            <person name="Gnerre S."/>
            <person name="Grabherr M."/>
            <person name="Kleber M."/>
            <person name="Mauceli E."/>
            <person name="MacCallum I."/>
        </authorList>
    </citation>
    <scope>NUCLEOTIDE SEQUENCE [LARGE SCALE GENOMIC DNA]</scope>
    <source>
        <strain evidence="4">MSH-3 / Tucson 14011-0111.49</strain>
    </source>
</reference>
<dbReference type="AlphaFoldDB" id="B4GH02"/>
<dbReference type="Pfam" id="PF01585">
    <property type="entry name" value="G-patch"/>
    <property type="match status" value="1"/>
</dbReference>
<evidence type="ECO:0000256" key="1">
    <source>
        <dbReference type="SAM" id="MobiDB-lite"/>
    </source>
</evidence>
<dbReference type="OrthoDB" id="29523at2759"/>
<name>B4GH02_DROPE</name>
<feature type="compositionally biased region" description="Polar residues" evidence="1">
    <location>
        <begin position="230"/>
        <end position="242"/>
    </location>
</feature>
<feature type="region of interest" description="Disordered" evidence="1">
    <location>
        <begin position="89"/>
        <end position="112"/>
    </location>
</feature>
<dbReference type="PROSITE" id="PS50174">
    <property type="entry name" value="G_PATCH"/>
    <property type="match status" value="1"/>
</dbReference>
<feature type="compositionally biased region" description="Low complexity" evidence="1">
    <location>
        <begin position="91"/>
        <end position="102"/>
    </location>
</feature>
<dbReference type="STRING" id="7234.B4GH02"/>
<dbReference type="InterPro" id="IPR000467">
    <property type="entry name" value="G_patch_dom"/>
</dbReference>
<organism evidence="4">
    <name type="scientific">Drosophila persimilis</name>
    <name type="common">Fruit fly</name>
    <dbReference type="NCBI Taxonomy" id="7234"/>
    <lineage>
        <taxon>Eukaryota</taxon>
        <taxon>Metazoa</taxon>
        <taxon>Ecdysozoa</taxon>
        <taxon>Arthropoda</taxon>
        <taxon>Hexapoda</taxon>
        <taxon>Insecta</taxon>
        <taxon>Pterygota</taxon>
        <taxon>Neoptera</taxon>
        <taxon>Endopterygota</taxon>
        <taxon>Diptera</taxon>
        <taxon>Brachycera</taxon>
        <taxon>Muscomorpha</taxon>
        <taxon>Ephydroidea</taxon>
        <taxon>Drosophilidae</taxon>
        <taxon>Drosophila</taxon>
        <taxon>Sophophora</taxon>
    </lineage>
</organism>
<dbReference type="eggNOG" id="KOG2809">
    <property type="taxonomic scope" value="Eukaryota"/>
</dbReference>